<evidence type="ECO:0000259" key="1">
    <source>
        <dbReference type="Pfam" id="PF08241"/>
    </source>
</evidence>
<keyword evidence="3" id="KW-1185">Reference proteome</keyword>
<name>A0A840WCV7_9ACTN</name>
<dbReference type="SUPFAM" id="SSF53335">
    <property type="entry name" value="S-adenosyl-L-methionine-dependent methyltransferases"/>
    <property type="match status" value="1"/>
</dbReference>
<dbReference type="PANTHER" id="PTHR43591">
    <property type="entry name" value="METHYLTRANSFERASE"/>
    <property type="match status" value="1"/>
</dbReference>
<reference evidence="2 3" key="1">
    <citation type="submission" date="2020-08" db="EMBL/GenBank/DDBJ databases">
        <title>Sequencing the genomes of 1000 actinobacteria strains.</title>
        <authorList>
            <person name="Klenk H.-P."/>
        </authorList>
    </citation>
    <scope>NUCLEOTIDE SEQUENCE [LARGE SCALE GENOMIC DNA]</scope>
    <source>
        <strain evidence="2 3">DSM 44598</strain>
    </source>
</reference>
<proteinExistence type="predicted"/>
<accession>A0A840WCV7</accession>
<evidence type="ECO:0000313" key="3">
    <source>
        <dbReference type="Proteomes" id="UP000579647"/>
    </source>
</evidence>
<sequence>MNHRSDDRPDRPQASTDHAVLTNAYTDGQPLTARQRLYDHQTPRYDLPSMVLEQIGDRAGMWLDVGCGNGYHLHRIRAQRPDVQVIGLDLSADLLIELGGAVLRADAAHLPLRTGRVQVVLMMHMLYHVTEPDRALAEAARVLEPDGVLIASTNSRADKTELDDWWAQAAADVLGNPTGPKRVKLSDHFPAETATAAVAAHFNKVTMIDLDGVIEVDTPDPILAHYASYRAWAHQTDVPFEATLEQVGHLLHAKLEDGPLRINTRQVMVVGSHPLEHGSPSKGPTPT</sequence>
<dbReference type="Gene3D" id="3.40.50.150">
    <property type="entry name" value="Vaccinia Virus protein VP39"/>
    <property type="match status" value="1"/>
</dbReference>
<dbReference type="Pfam" id="PF08241">
    <property type="entry name" value="Methyltransf_11"/>
    <property type="match status" value="1"/>
</dbReference>
<dbReference type="EMBL" id="JACHDO010000001">
    <property type="protein sequence ID" value="MBB5494839.1"/>
    <property type="molecule type" value="Genomic_DNA"/>
</dbReference>
<comment type="caution">
    <text evidence="2">The sequence shown here is derived from an EMBL/GenBank/DDBJ whole genome shotgun (WGS) entry which is preliminary data.</text>
</comment>
<dbReference type="GO" id="GO:0032259">
    <property type="term" value="P:methylation"/>
    <property type="evidence" value="ECO:0007669"/>
    <property type="project" value="UniProtKB-KW"/>
</dbReference>
<dbReference type="Proteomes" id="UP000579647">
    <property type="component" value="Unassembled WGS sequence"/>
</dbReference>
<protein>
    <submittedName>
        <fullName evidence="2">SAM-dependent methyltransferase</fullName>
    </submittedName>
</protein>
<feature type="domain" description="Methyltransferase type 11" evidence="1">
    <location>
        <begin position="63"/>
        <end position="150"/>
    </location>
</feature>
<evidence type="ECO:0000313" key="2">
    <source>
        <dbReference type="EMBL" id="MBB5494839.1"/>
    </source>
</evidence>
<gene>
    <name evidence="2" type="ORF">HNR07_005976</name>
</gene>
<keyword evidence="2" id="KW-0808">Transferase</keyword>
<organism evidence="2 3">
    <name type="scientific">Nocardiopsis metallicus</name>
    <dbReference type="NCBI Taxonomy" id="179819"/>
    <lineage>
        <taxon>Bacteria</taxon>
        <taxon>Bacillati</taxon>
        <taxon>Actinomycetota</taxon>
        <taxon>Actinomycetes</taxon>
        <taxon>Streptosporangiales</taxon>
        <taxon>Nocardiopsidaceae</taxon>
        <taxon>Nocardiopsis</taxon>
    </lineage>
</organism>
<keyword evidence="2" id="KW-0489">Methyltransferase</keyword>
<dbReference type="InterPro" id="IPR029063">
    <property type="entry name" value="SAM-dependent_MTases_sf"/>
</dbReference>
<dbReference type="GO" id="GO:0008757">
    <property type="term" value="F:S-adenosylmethionine-dependent methyltransferase activity"/>
    <property type="evidence" value="ECO:0007669"/>
    <property type="project" value="InterPro"/>
</dbReference>
<dbReference type="RefSeq" id="WP_184368920.1">
    <property type="nucleotide sequence ID" value="NZ_BAAAKM010000104.1"/>
</dbReference>
<dbReference type="AlphaFoldDB" id="A0A840WCV7"/>
<dbReference type="InterPro" id="IPR013216">
    <property type="entry name" value="Methyltransf_11"/>
</dbReference>
<dbReference type="CDD" id="cd02440">
    <property type="entry name" value="AdoMet_MTases"/>
    <property type="match status" value="1"/>
</dbReference>